<evidence type="ECO:0000256" key="1">
    <source>
        <dbReference type="SAM" id="SignalP"/>
    </source>
</evidence>
<sequence length="350" mass="37665">MRFQTSVCLLALSFTAACASVDPNEAYPKVAPFAETVAVGSTGDAADDPAIWINENSLEESRVLGTDKQAGVYVYDLSGKVLQFLPIGELNNVDLRQGVMFGQQTVDLAAATNRTINGVSLFEISSDGTVEHAGDFPVETIEPYGLCTGYDESGYRVFVTYKTGQVEIYSLASEGGAYAATLENTLKLESQLEGCTYDEFQNVLFVGEEATGVWRIDLDRHQEFSRRAIDRVGSPTGLVADVEGMDIWRGPTNSGYLVVSAQEGDRYVVYERSAPNRWVGTFAITGTLDETIDGVSHTDGLTVTSVGVLPESPTGILVVQDDSNGDDGLTQNFKFVSWKAIEAALSAPAN</sequence>
<feature type="signal peptide" evidence="1">
    <location>
        <begin position="1"/>
        <end position="19"/>
    </location>
</feature>
<accession>A0ABW1SF58</accession>
<protein>
    <submittedName>
        <fullName evidence="3">Phytase</fullName>
    </submittedName>
</protein>
<reference evidence="4" key="1">
    <citation type="journal article" date="2019" name="Int. J. Syst. Evol. Microbiol.">
        <title>The Global Catalogue of Microorganisms (GCM) 10K type strain sequencing project: providing services to taxonomists for standard genome sequencing and annotation.</title>
        <authorList>
            <consortium name="The Broad Institute Genomics Platform"/>
            <consortium name="The Broad Institute Genome Sequencing Center for Infectious Disease"/>
            <person name="Wu L."/>
            <person name="Ma J."/>
        </authorList>
    </citation>
    <scope>NUCLEOTIDE SEQUENCE [LARGE SCALE GENOMIC DNA]</scope>
    <source>
        <strain evidence="4">CGMCC-1.15741</strain>
    </source>
</reference>
<dbReference type="Gene3D" id="2.120.10.30">
    <property type="entry name" value="TolB, C-terminal domain"/>
    <property type="match status" value="1"/>
</dbReference>
<dbReference type="SUPFAM" id="SSF50956">
    <property type="entry name" value="Thermostable phytase (3-phytase)"/>
    <property type="match status" value="1"/>
</dbReference>
<evidence type="ECO:0000259" key="2">
    <source>
        <dbReference type="PROSITE" id="PS51662"/>
    </source>
</evidence>
<keyword evidence="1" id="KW-0732">Signal</keyword>
<proteinExistence type="predicted"/>
<dbReference type="InterPro" id="IPR011042">
    <property type="entry name" value="6-blade_b-propeller_TolB-like"/>
</dbReference>
<dbReference type="Pfam" id="PF02333">
    <property type="entry name" value="Phytase"/>
    <property type="match status" value="1"/>
</dbReference>
<organism evidence="3 4">
    <name type="scientific">Ponticaulis profundi</name>
    <dbReference type="NCBI Taxonomy" id="2665222"/>
    <lineage>
        <taxon>Bacteria</taxon>
        <taxon>Pseudomonadati</taxon>
        <taxon>Pseudomonadota</taxon>
        <taxon>Alphaproteobacteria</taxon>
        <taxon>Hyphomonadales</taxon>
        <taxon>Hyphomonadaceae</taxon>
        <taxon>Ponticaulis</taxon>
    </lineage>
</organism>
<dbReference type="Proteomes" id="UP001596303">
    <property type="component" value="Unassembled WGS sequence"/>
</dbReference>
<gene>
    <name evidence="3" type="ORF">ACFQDM_18950</name>
</gene>
<dbReference type="InterPro" id="IPR003431">
    <property type="entry name" value="B-propeller_Phytase"/>
</dbReference>
<dbReference type="PROSITE" id="PS51662">
    <property type="entry name" value="BP_PHYTASE"/>
    <property type="match status" value="1"/>
</dbReference>
<comment type="caution">
    <text evidence="3">The sequence shown here is derived from an EMBL/GenBank/DDBJ whole genome shotgun (WGS) entry which is preliminary data.</text>
</comment>
<keyword evidence="4" id="KW-1185">Reference proteome</keyword>
<evidence type="ECO:0000313" key="3">
    <source>
        <dbReference type="EMBL" id="MFC6200158.1"/>
    </source>
</evidence>
<evidence type="ECO:0000313" key="4">
    <source>
        <dbReference type="Proteomes" id="UP001596303"/>
    </source>
</evidence>
<dbReference type="RefSeq" id="WP_377382181.1">
    <property type="nucleotide sequence ID" value="NZ_JBHSSW010000066.1"/>
</dbReference>
<feature type="domain" description="BPP" evidence="2">
    <location>
        <begin position="20"/>
        <end position="345"/>
    </location>
</feature>
<dbReference type="EMBL" id="JBHSSW010000066">
    <property type="protein sequence ID" value="MFC6200158.1"/>
    <property type="molecule type" value="Genomic_DNA"/>
</dbReference>
<name>A0ABW1SF58_9PROT</name>
<dbReference type="PROSITE" id="PS51257">
    <property type="entry name" value="PROKAR_LIPOPROTEIN"/>
    <property type="match status" value="1"/>
</dbReference>
<feature type="chain" id="PRO_5045810795" evidence="1">
    <location>
        <begin position="20"/>
        <end position="350"/>
    </location>
</feature>